<evidence type="ECO:0000313" key="4">
    <source>
        <dbReference type="EMBL" id="MBU5626852.1"/>
    </source>
</evidence>
<name>A0ABS6F980_9FIRM</name>
<dbReference type="NCBIfam" id="TIGR03609">
    <property type="entry name" value="S_layer_CsaB"/>
    <property type="match status" value="1"/>
</dbReference>
<dbReference type="InterPro" id="IPR019896">
    <property type="entry name" value="Polysacch_pyruvyl_Trfase_CsaB"/>
</dbReference>
<organism evidence="4 5">
    <name type="scientific">Dysosmobacter acutus</name>
    <dbReference type="NCBI Taxonomy" id="2841504"/>
    <lineage>
        <taxon>Bacteria</taxon>
        <taxon>Bacillati</taxon>
        <taxon>Bacillota</taxon>
        <taxon>Clostridia</taxon>
        <taxon>Eubacteriales</taxon>
        <taxon>Oscillospiraceae</taxon>
        <taxon>Dysosmobacter</taxon>
    </lineage>
</organism>
<dbReference type="InterPro" id="IPR007345">
    <property type="entry name" value="Polysacch_pyruvyl_Trfase"/>
</dbReference>
<reference evidence="4 5" key="1">
    <citation type="submission" date="2021-06" db="EMBL/GenBank/DDBJ databases">
        <authorList>
            <person name="Sun Q."/>
            <person name="Li D."/>
        </authorList>
    </citation>
    <scope>NUCLEOTIDE SEQUENCE [LARGE SCALE GENOMIC DNA]</scope>
    <source>
        <strain evidence="4 5">MSJ-2</strain>
    </source>
</reference>
<evidence type="ECO:0000259" key="3">
    <source>
        <dbReference type="Pfam" id="PF13439"/>
    </source>
</evidence>
<feature type="domain" description="Glycosyl transferase family 1" evidence="1">
    <location>
        <begin position="194"/>
        <end position="342"/>
    </location>
</feature>
<gene>
    <name evidence="4" type="primary">csaB</name>
    <name evidence="4" type="ORF">KQI82_07980</name>
</gene>
<accession>A0ABS6F980</accession>
<dbReference type="Pfam" id="PF04230">
    <property type="entry name" value="PS_pyruv_trans"/>
    <property type="match status" value="1"/>
</dbReference>
<dbReference type="PANTHER" id="PTHR36836:SF1">
    <property type="entry name" value="COLANIC ACID BIOSYNTHESIS PROTEIN WCAK"/>
    <property type="match status" value="1"/>
</dbReference>
<keyword evidence="4" id="KW-0808">Transferase</keyword>
<keyword evidence="5" id="KW-1185">Reference proteome</keyword>
<feature type="domain" description="Polysaccharide pyruvyl transferase" evidence="2">
    <location>
        <begin position="390"/>
        <end position="673"/>
    </location>
</feature>
<dbReference type="RefSeq" id="WP_216632284.1">
    <property type="nucleotide sequence ID" value="NZ_JAHLQN010000001.1"/>
</dbReference>
<sequence>MKVIHLISGGDSGGAKTHVLSLLKNLNRSITAQLICFRDGPFAEEARGLGIPTQIMGGNNVRHVCRQLSAHIQAEGFEVIHCHGSRANMIGALLRRRLQVPVVTTVHSDYKLDYLGRPLSRLTFGNINSWALRKLDYRIGVSDAMVDLLISRGFPADRFYTIYNGIDFTPTPVDEDRLEYLRSLGADVDEHSVVAGIAARLNPVKDMSTLIRGYAAAYRQCPNLRLVIAGDGEERQLLGKLAEELQVPVCFAGWISGGMDRFYHALDINCLTSLSETFPYALTEGARWKLATVATSVGGIPYLIDQDVNGFLFTPGDHEALGRSLITLTRDEQLRRDMGRRLYEKASTHFSIQNTVDTQMHIYEEVLRRYHRPKQKRDGAVICGAYGRGNAGDDAILEAILREMRQIDPDMPITVLSKNPRDTRLAYRVQAVHRSNLFVWPRIMGRSRLYINGGGSLIQDVTSRRSLWYYLNNIATAKRRGCQVQMYGCGIGPILRENHKKLAADMLNRYVDVITLREPDSLQELRSIGVTKPKILLTADPALTLPKADDDVVDSTMLKAGIPPHGRYICFALRHWKGFDARAACFGEAAEYAYSTYGLTPVFVSVEKHSDPSAAVLAARDLKVPHYFLPDGGGAGSIIGVLSRMQVVVSMRLHALIFTAGQGIPLVGVVYDPKVSAFLRYIGQELFVDLERLSTDDLKAMIDRAVKLGENPEVQRQAVETLREIESGNVREARELLRQSEENE</sequence>
<feature type="domain" description="Glycosyltransferase subfamily 4-like N-terminal" evidence="3">
    <location>
        <begin position="13"/>
        <end position="167"/>
    </location>
</feature>
<dbReference type="PANTHER" id="PTHR36836">
    <property type="entry name" value="COLANIC ACID BIOSYNTHESIS PROTEIN WCAK"/>
    <property type="match status" value="1"/>
</dbReference>
<protein>
    <submittedName>
        <fullName evidence="4">Polysaccharide pyruvyl transferase CsaB</fullName>
    </submittedName>
</protein>
<dbReference type="Pfam" id="PF00534">
    <property type="entry name" value="Glycos_transf_1"/>
    <property type="match status" value="1"/>
</dbReference>
<dbReference type="GO" id="GO:0016740">
    <property type="term" value="F:transferase activity"/>
    <property type="evidence" value="ECO:0007669"/>
    <property type="project" value="UniProtKB-KW"/>
</dbReference>
<dbReference type="EMBL" id="JAHLQN010000001">
    <property type="protein sequence ID" value="MBU5626852.1"/>
    <property type="molecule type" value="Genomic_DNA"/>
</dbReference>
<evidence type="ECO:0000313" key="5">
    <source>
        <dbReference type="Proteomes" id="UP000787672"/>
    </source>
</evidence>
<proteinExistence type="predicted"/>
<dbReference type="Pfam" id="PF13439">
    <property type="entry name" value="Glyco_transf_4"/>
    <property type="match status" value="1"/>
</dbReference>
<dbReference type="Proteomes" id="UP000787672">
    <property type="component" value="Unassembled WGS sequence"/>
</dbReference>
<dbReference type="InterPro" id="IPR001296">
    <property type="entry name" value="Glyco_trans_1"/>
</dbReference>
<evidence type="ECO:0000259" key="1">
    <source>
        <dbReference type="Pfam" id="PF00534"/>
    </source>
</evidence>
<evidence type="ECO:0000259" key="2">
    <source>
        <dbReference type="Pfam" id="PF04230"/>
    </source>
</evidence>
<dbReference type="InterPro" id="IPR028098">
    <property type="entry name" value="Glyco_trans_4-like_N"/>
</dbReference>
<comment type="caution">
    <text evidence="4">The sequence shown here is derived from an EMBL/GenBank/DDBJ whole genome shotgun (WGS) entry which is preliminary data.</text>
</comment>